<dbReference type="Proteomes" id="UP000474630">
    <property type="component" value="Chromosome"/>
</dbReference>
<dbReference type="AlphaFoldDB" id="A0A6C0REG8"/>
<name>A0A6C0REG8_9BACT</name>
<proteinExistence type="predicted"/>
<organism evidence="1 2">
    <name type="scientific">Draconibacterium halophilum</name>
    <dbReference type="NCBI Taxonomy" id="2706887"/>
    <lineage>
        <taxon>Bacteria</taxon>
        <taxon>Pseudomonadati</taxon>
        <taxon>Bacteroidota</taxon>
        <taxon>Bacteroidia</taxon>
        <taxon>Marinilabiliales</taxon>
        <taxon>Prolixibacteraceae</taxon>
        <taxon>Draconibacterium</taxon>
    </lineage>
</organism>
<dbReference type="RefSeq" id="WP_163345986.1">
    <property type="nucleotide sequence ID" value="NZ_CP048409.1"/>
</dbReference>
<gene>
    <name evidence="1" type="ORF">G0Q07_10145</name>
</gene>
<evidence type="ECO:0000313" key="1">
    <source>
        <dbReference type="EMBL" id="QIA08065.1"/>
    </source>
</evidence>
<accession>A0A6C0REG8</accession>
<dbReference type="EMBL" id="CP048409">
    <property type="protein sequence ID" value="QIA08065.1"/>
    <property type="molecule type" value="Genomic_DNA"/>
</dbReference>
<dbReference type="KEGG" id="drc:G0Q07_10145"/>
<evidence type="ECO:0000313" key="2">
    <source>
        <dbReference type="Proteomes" id="UP000474630"/>
    </source>
</evidence>
<reference evidence="1 2" key="1">
    <citation type="submission" date="2020-02" db="EMBL/GenBank/DDBJ databases">
        <title>Genome sequencing for Draconibacterium sp. strain M1.</title>
        <authorList>
            <person name="Park S.-J."/>
        </authorList>
    </citation>
    <scope>NUCLEOTIDE SEQUENCE [LARGE SCALE GENOMIC DNA]</scope>
    <source>
        <strain evidence="1 2">M1</strain>
    </source>
</reference>
<keyword evidence="2" id="KW-1185">Reference proteome</keyword>
<sequence>MAASAYFSKMKKQLQKGADVVITSGLLKAIQNDIVELRAEDKDALINDFGFWGSTDKDILIPKVL</sequence>
<protein>
    <submittedName>
        <fullName evidence="1">Uncharacterized protein</fullName>
    </submittedName>
</protein>